<comment type="caution">
    <text evidence="7">The sequence shown here is derived from an EMBL/GenBank/DDBJ whole genome shotgun (WGS) entry which is preliminary data.</text>
</comment>
<feature type="region of interest" description="Disordered" evidence="6">
    <location>
        <begin position="1"/>
        <end position="26"/>
    </location>
</feature>
<gene>
    <name evidence="7" type="primary">rplD</name>
    <name evidence="7" type="ORF">COT12_01360</name>
</gene>
<dbReference type="SUPFAM" id="SSF52166">
    <property type="entry name" value="Ribosomal protein L4"/>
    <property type="match status" value="1"/>
</dbReference>
<sequence>RAGSSRSPIWTGGGVTFGPTNNKNYSGKLNKKEKKAALLGILYSKVSDKIAIGISDLKLSTPKTKEASSALSNLPISGKTTIFLAKDDFNSEKSFRNIPYVFLAKANKINPISLLSSDSVIFTKESLAELEKNFSAGNKSEGMAKLTKLPTKTEKLTDNKTAKKENE</sequence>
<reference evidence="8" key="1">
    <citation type="submission" date="2017-09" db="EMBL/GenBank/DDBJ databases">
        <title>Depth-based differentiation of microbial function through sediment-hosted aquifers and enrichment of novel symbionts in the deep terrestrial subsurface.</title>
        <authorList>
            <person name="Probst A.J."/>
            <person name="Ladd B."/>
            <person name="Jarett J.K."/>
            <person name="Geller-Mcgrath D.E."/>
            <person name="Sieber C.M.K."/>
            <person name="Emerson J.B."/>
            <person name="Anantharaman K."/>
            <person name="Thomas B.C."/>
            <person name="Malmstrom R."/>
            <person name="Stieglmeier M."/>
            <person name="Klingl A."/>
            <person name="Woyke T."/>
            <person name="Ryan C.M."/>
            <person name="Banfield J.F."/>
        </authorList>
    </citation>
    <scope>NUCLEOTIDE SEQUENCE [LARGE SCALE GENOMIC DNA]</scope>
</reference>
<dbReference type="InterPro" id="IPR002136">
    <property type="entry name" value="Ribosomal_uL4"/>
</dbReference>
<dbReference type="Proteomes" id="UP000229896">
    <property type="component" value="Unassembled WGS sequence"/>
</dbReference>
<feature type="non-terminal residue" evidence="7">
    <location>
        <position position="1"/>
    </location>
</feature>
<feature type="region of interest" description="Disordered" evidence="6">
    <location>
        <begin position="145"/>
        <end position="167"/>
    </location>
</feature>
<dbReference type="Pfam" id="PF00573">
    <property type="entry name" value="Ribosomal_L4"/>
    <property type="match status" value="1"/>
</dbReference>
<proteinExistence type="inferred from homology"/>
<organism evidence="7 8">
    <name type="scientific">Candidatus Berkelbacteria bacterium CG08_land_8_20_14_0_20_39_8</name>
    <dbReference type="NCBI Taxonomy" id="1974511"/>
    <lineage>
        <taxon>Bacteria</taxon>
        <taxon>Candidatus Berkelbacteria</taxon>
    </lineage>
</organism>
<dbReference type="GO" id="GO:1990904">
    <property type="term" value="C:ribonucleoprotein complex"/>
    <property type="evidence" value="ECO:0007669"/>
    <property type="project" value="UniProtKB-KW"/>
</dbReference>
<evidence type="ECO:0000256" key="5">
    <source>
        <dbReference type="ARBA" id="ARBA00035462"/>
    </source>
</evidence>
<dbReference type="InterPro" id="IPR013005">
    <property type="entry name" value="Ribosomal_uL4-like"/>
</dbReference>
<keyword evidence="3" id="KW-0687">Ribonucleoprotein</keyword>
<name>A0A2M6YCF6_9BACT</name>
<evidence type="ECO:0000313" key="7">
    <source>
        <dbReference type="EMBL" id="PIU24386.1"/>
    </source>
</evidence>
<keyword evidence="2 7" id="KW-0689">Ribosomal protein</keyword>
<dbReference type="InterPro" id="IPR023574">
    <property type="entry name" value="Ribosomal_uL4_dom_sf"/>
</dbReference>
<evidence type="ECO:0000256" key="1">
    <source>
        <dbReference type="ARBA" id="ARBA00010528"/>
    </source>
</evidence>
<dbReference type="AlphaFoldDB" id="A0A2M6YCF6"/>
<feature type="compositionally biased region" description="Basic and acidic residues" evidence="6">
    <location>
        <begin position="151"/>
        <end position="167"/>
    </location>
</feature>
<evidence type="ECO:0000256" key="2">
    <source>
        <dbReference type="ARBA" id="ARBA00022980"/>
    </source>
</evidence>
<dbReference type="PANTHER" id="PTHR10746">
    <property type="entry name" value="50S RIBOSOMAL PROTEIN L4"/>
    <property type="match status" value="1"/>
</dbReference>
<dbReference type="Gene3D" id="3.40.1370.10">
    <property type="match status" value="1"/>
</dbReference>
<evidence type="ECO:0000313" key="8">
    <source>
        <dbReference type="Proteomes" id="UP000229896"/>
    </source>
</evidence>
<dbReference type="GO" id="GO:0003735">
    <property type="term" value="F:structural constituent of ribosome"/>
    <property type="evidence" value="ECO:0007669"/>
    <property type="project" value="InterPro"/>
</dbReference>
<comment type="similarity">
    <text evidence="1">Belongs to the universal ribosomal protein uL4 family.</text>
</comment>
<evidence type="ECO:0000256" key="3">
    <source>
        <dbReference type="ARBA" id="ARBA00023274"/>
    </source>
</evidence>
<dbReference type="PANTHER" id="PTHR10746:SF6">
    <property type="entry name" value="LARGE RIBOSOMAL SUBUNIT PROTEIN UL4M"/>
    <property type="match status" value="1"/>
</dbReference>
<evidence type="ECO:0000256" key="4">
    <source>
        <dbReference type="ARBA" id="ARBA00035244"/>
    </source>
</evidence>
<dbReference type="GO" id="GO:0006412">
    <property type="term" value="P:translation"/>
    <property type="evidence" value="ECO:0007669"/>
    <property type="project" value="InterPro"/>
</dbReference>
<dbReference type="EMBL" id="PEXI01000045">
    <property type="protein sequence ID" value="PIU24386.1"/>
    <property type="molecule type" value="Genomic_DNA"/>
</dbReference>
<evidence type="ECO:0000256" key="6">
    <source>
        <dbReference type="SAM" id="MobiDB-lite"/>
    </source>
</evidence>
<dbReference type="GO" id="GO:0005840">
    <property type="term" value="C:ribosome"/>
    <property type="evidence" value="ECO:0007669"/>
    <property type="project" value="UniProtKB-KW"/>
</dbReference>
<protein>
    <recommendedName>
        <fullName evidence="4">Large ribosomal subunit protein uL4</fullName>
    </recommendedName>
    <alternativeName>
        <fullName evidence="5">50S ribosomal protein L4</fullName>
    </alternativeName>
</protein>
<accession>A0A2M6YCF6</accession>